<gene>
    <name evidence="2" type="primary">LOC101648550</name>
</gene>
<name>A0AC55D785_ECHTE</name>
<accession>A0AC55D785</accession>
<keyword evidence="1" id="KW-1185">Reference proteome</keyword>
<protein>
    <submittedName>
        <fullName evidence="2">Non-histone chromosomal protein HMG-14-like</fullName>
    </submittedName>
</protein>
<sequence length="92" mass="9854">MPPKKSSSAEGVVKGKLKRRPARLSATPVPAKVQMKQELSSNPKVRAKEKAGAGGEWAEAARQETFTCQKGSPHNEERPASAQVGEKEAKSD</sequence>
<dbReference type="Proteomes" id="UP000694863">
    <property type="component" value="Unplaced"/>
</dbReference>
<dbReference type="RefSeq" id="XP_045147608.1">
    <property type="nucleotide sequence ID" value="XM_045291673.1"/>
</dbReference>
<evidence type="ECO:0000313" key="1">
    <source>
        <dbReference type="Proteomes" id="UP000694863"/>
    </source>
</evidence>
<proteinExistence type="predicted"/>
<evidence type="ECO:0000313" key="2">
    <source>
        <dbReference type="RefSeq" id="XP_045147608.1"/>
    </source>
</evidence>
<organism evidence="1 2">
    <name type="scientific">Echinops telfairi</name>
    <name type="common">Lesser hedgehog tenrec</name>
    <dbReference type="NCBI Taxonomy" id="9371"/>
    <lineage>
        <taxon>Eukaryota</taxon>
        <taxon>Metazoa</taxon>
        <taxon>Chordata</taxon>
        <taxon>Craniata</taxon>
        <taxon>Vertebrata</taxon>
        <taxon>Euteleostomi</taxon>
        <taxon>Mammalia</taxon>
        <taxon>Eutheria</taxon>
        <taxon>Afrotheria</taxon>
        <taxon>Tenrecidae</taxon>
        <taxon>Tenrecinae</taxon>
        <taxon>Echinops</taxon>
    </lineage>
</organism>
<reference evidence="2" key="1">
    <citation type="submission" date="2025-08" db="UniProtKB">
        <authorList>
            <consortium name="RefSeq"/>
        </authorList>
    </citation>
    <scope>IDENTIFICATION</scope>
</reference>